<dbReference type="SUPFAM" id="SSF54001">
    <property type="entry name" value="Cysteine proteinases"/>
    <property type="match status" value="1"/>
</dbReference>
<dbReference type="Proteomes" id="UP000095647">
    <property type="component" value="Unassembled WGS sequence"/>
</dbReference>
<dbReference type="Pfam" id="PF03423">
    <property type="entry name" value="CBM_25"/>
    <property type="match status" value="1"/>
</dbReference>
<feature type="domain" description="Carbohydrate binding module family 25" evidence="2">
    <location>
        <begin position="410"/>
        <end position="486"/>
    </location>
</feature>
<evidence type="ECO:0000259" key="1">
    <source>
        <dbReference type="SMART" id="SM00635"/>
    </source>
</evidence>
<dbReference type="InterPro" id="IPR013783">
    <property type="entry name" value="Ig-like_fold"/>
</dbReference>
<dbReference type="SMART" id="SM00635">
    <property type="entry name" value="BID_2"/>
    <property type="match status" value="1"/>
</dbReference>
<evidence type="ECO:0000259" key="2">
    <source>
        <dbReference type="SMART" id="SM01066"/>
    </source>
</evidence>
<dbReference type="SMART" id="SM01066">
    <property type="entry name" value="CBM_25"/>
    <property type="match status" value="1"/>
</dbReference>
<keyword evidence="3" id="KW-0326">Glycosidase</keyword>
<evidence type="ECO:0000313" key="4">
    <source>
        <dbReference type="Proteomes" id="UP000095647"/>
    </source>
</evidence>
<proteinExistence type="predicted"/>
<dbReference type="AlphaFoldDB" id="A0A174BWC4"/>
<dbReference type="Pfam" id="PF02368">
    <property type="entry name" value="Big_2"/>
    <property type="match status" value="1"/>
</dbReference>
<dbReference type="Pfam" id="PF01841">
    <property type="entry name" value="Transglut_core"/>
    <property type="match status" value="1"/>
</dbReference>
<name>A0A174BWC4_BIFAD</name>
<dbReference type="InterPro" id="IPR038765">
    <property type="entry name" value="Papain-like_cys_pep_sf"/>
</dbReference>
<dbReference type="InterPro" id="IPR005085">
    <property type="entry name" value="CBM25"/>
</dbReference>
<organism evidence="3 4">
    <name type="scientific">Bifidobacterium adolescentis</name>
    <dbReference type="NCBI Taxonomy" id="1680"/>
    <lineage>
        <taxon>Bacteria</taxon>
        <taxon>Bacillati</taxon>
        <taxon>Actinomycetota</taxon>
        <taxon>Actinomycetes</taxon>
        <taxon>Bifidobacteriales</taxon>
        <taxon>Bifidobacteriaceae</taxon>
        <taxon>Bifidobacterium</taxon>
    </lineage>
</organism>
<reference evidence="3 4" key="1">
    <citation type="submission" date="2015-09" db="EMBL/GenBank/DDBJ databases">
        <authorList>
            <consortium name="Pathogen Informatics"/>
        </authorList>
    </citation>
    <scope>NUCLEOTIDE SEQUENCE [LARGE SCALE GENOMIC DNA]</scope>
    <source>
        <strain evidence="3 4">2789STDY5608824</strain>
    </source>
</reference>
<dbReference type="EC" id="3.2.1.52" evidence="3"/>
<protein>
    <submittedName>
        <fullName evidence="3">Lacto-N-biosidase</fullName>
        <ecNumber evidence="3">3.2.1.52</ecNumber>
    </submittedName>
</protein>
<dbReference type="GO" id="GO:2001070">
    <property type="term" value="F:starch binding"/>
    <property type="evidence" value="ECO:0007669"/>
    <property type="project" value="InterPro"/>
</dbReference>
<dbReference type="GO" id="GO:0005737">
    <property type="term" value="C:cytoplasm"/>
    <property type="evidence" value="ECO:0007669"/>
    <property type="project" value="TreeGrafter"/>
</dbReference>
<keyword evidence="3" id="KW-0378">Hydrolase</keyword>
<dbReference type="Gene3D" id="2.60.40.10">
    <property type="entry name" value="Immunoglobulins"/>
    <property type="match status" value="1"/>
</dbReference>
<dbReference type="SUPFAM" id="SSF49373">
    <property type="entry name" value="Invasin/intimin cell-adhesion fragments"/>
    <property type="match status" value="1"/>
</dbReference>
<dbReference type="PANTHER" id="PTHR46333:SF2">
    <property type="entry name" value="CYTOKINESIS PROTEIN 3"/>
    <property type="match status" value="1"/>
</dbReference>
<dbReference type="InterPro" id="IPR003343">
    <property type="entry name" value="Big_2"/>
</dbReference>
<dbReference type="InterPro" id="IPR002931">
    <property type="entry name" value="Transglutaminase-like"/>
</dbReference>
<dbReference type="EMBL" id="CYYI01000012">
    <property type="protein sequence ID" value="CUO05382.1"/>
    <property type="molecule type" value="Genomic_DNA"/>
</dbReference>
<evidence type="ECO:0000313" key="3">
    <source>
        <dbReference type="EMBL" id="CUO05382.1"/>
    </source>
</evidence>
<dbReference type="Gene3D" id="2.60.40.1080">
    <property type="match status" value="1"/>
</dbReference>
<dbReference type="InterPro" id="IPR008964">
    <property type="entry name" value="Invasin/intimin_cell_adhesion"/>
</dbReference>
<dbReference type="Gene3D" id="3.10.620.30">
    <property type="match status" value="1"/>
</dbReference>
<dbReference type="InterPro" id="IPR052557">
    <property type="entry name" value="CAP/Cytokinesis_protein"/>
</dbReference>
<accession>A0A174BWC4</accession>
<dbReference type="PANTHER" id="PTHR46333">
    <property type="entry name" value="CYTOKINESIS PROTEIN 3"/>
    <property type="match status" value="1"/>
</dbReference>
<dbReference type="GO" id="GO:0005975">
    <property type="term" value="P:carbohydrate metabolic process"/>
    <property type="evidence" value="ECO:0007669"/>
    <property type="project" value="UniProtKB-ARBA"/>
</dbReference>
<dbReference type="GO" id="GO:0004563">
    <property type="term" value="F:beta-N-acetylhexosaminidase activity"/>
    <property type="evidence" value="ECO:0007669"/>
    <property type="project" value="UniProtKB-EC"/>
</dbReference>
<sequence>MDAPSYSNPGEYAFGSVADPSRGEWTQYTSEATSHDYEFTMTASGTYNFRFFVMDKGAGVYYLRLNVYIQVSDPNYPSVSDIVSQTVSQSEEQTDGTEYAKAVWLHDWLIDQMKYDSSLKWSSAESALTRGLGTCQSYESAYSSLLTKAGIENAETRDTADGHTWNAVKLDGEWYQVDATWDDSDNNWYGFDQRHLYFGLTDELMTIAHPGHTSIYQADGYGQRSTSLKDNYFVRSGEADQWADKYAERIQSHLDDLEESFMIGVDNANDPPSIRNIINGIIAYALNQKSWHTAGRKAKLEAATNDTSFTFSVKYADVSVPVESVSISGDGVRDGKLSLKSGASAQLTATVKPDNATDRKVTWTSSDSSVANVMGTGVVTAGSKAGKATVTATAGGKSASVTVTVTDVPKQPMTVWYKPASSWKTAKVHYKANGKWTGSAQQMTAACGGWYKYTIPDTAGGQVRMAFTNGSAWDNNSGKDYMVSGDSAAVAGGQSVPDVTPNCTITNK</sequence>
<feature type="domain" description="BIG2" evidence="1">
    <location>
        <begin position="321"/>
        <end position="404"/>
    </location>
</feature>
<gene>
    <name evidence="3" type="ORF">ERS852382_01967</name>
</gene>